<reference evidence="2" key="1">
    <citation type="submission" date="2014-09" db="EMBL/GenBank/DDBJ databases">
        <authorList>
            <person name="Magalhaes I.L.F."/>
            <person name="Oliveira U."/>
            <person name="Santos F.R."/>
            <person name="Vidigal T.H.D.A."/>
            <person name="Brescovit A.D."/>
            <person name="Santos A.J."/>
        </authorList>
    </citation>
    <scope>NUCLEOTIDE SEQUENCE</scope>
    <source>
        <tissue evidence="2">Shoot tissue taken approximately 20 cm above the soil surface</tissue>
    </source>
</reference>
<sequence>MTTTTTKPFSPPIRVSSIPDDSPPSKKDLFA</sequence>
<evidence type="ECO:0000256" key="1">
    <source>
        <dbReference type="SAM" id="MobiDB-lite"/>
    </source>
</evidence>
<evidence type="ECO:0000313" key="2">
    <source>
        <dbReference type="EMBL" id="JAE05992.1"/>
    </source>
</evidence>
<proteinExistence type="predicted"/>
<feature type="region of interest" description="Disordered" evidence="1">
    <location>
        <begin position="1"/>
        <end position="31"/>
    </location>
</feature>
<reference evidence="2" key="2">
    <citation type="journal article" date="2015" name="Data Brief">
        <title>Shoot transcriptome of the giant reed, Arundo donax.</title>
        <authorList>
            <person name="Barrero R.A."/>
            <person name="Guerrero F.D."/>
            <person name="Moolhuijzen P."/>
            <person name="Goolsby J.A."/>
            <person name="Tidwell J."/>
            <person name="Bellgard S.E."/>
            <person name="Bellgard M.I."/>
        </authorList>
    </citation>
    <scope>NUCLEOTIDE SEQUENCE</scope>
    <source>
        <tissue evidence="2">Shoot tissue taken approximately 20 cm above the soil surface</tissue>
    </source>
</reference>
<protein>
    <submittedName>
        <fullName evidence="2">Uncharacterized protein</fullName>
    </submittedName>
</protein>
<name>A0A0A9F0Y7_ARUDO</name>
<organism evidence="2">
    <name type="scientific">Arundo donax</name>
    <name type="common">Giant reed</name>
    <name type="synonym">Donax arundinaceus</name>
    <dbReference type="NCBI Taxonomy" id="35708"/>
    <lineage>
        <taxon>Eukaryota</taxon>
        <taxon>Viridiplantae</taxon>
        <taxon>Streptophyta</taxon>
        <taxon>Embryophyta</taxon>
        <taxon>Tracheophyta</taxon>
        <taxon>Spermatophyta</taxon>
        <taxon>Magnoliopsida</taxon>
        <taxon>Liliopsida</taxon>
        <taxon>Poales</taxon>
        <taxon>Poaceae</taxon>
        <taxon>PACMAD clade</taxon>
        <taxon>Arundinoideae</taxon>
        <taxon>Arundineae</taxon>
        <taxon>Arundo</taxon>
    </lineage>
</organism>
<accession>A0A0A9F0Y7</accession>
<dbReference type="AlphaFoldDB" id="A0A0A9F0Y7"/>
<dbReference type="EMBL" id="GBRH01191904">
    <property type="protein sequence ID" value="JAE05992.1"/>
    <property type="molecule type" value="Transcribed_RNA"/>
</dbReference>